<protein>
    <submittedName>
        <fullName evidence="1">Leucine-rich repeat receptor-like serine/threonine-protein kinase</fullName>
    </submittedName>
</protein>
<dbReference type="Proteomes" id="UP000829398">
    <property type="component" value="Chromosome 3"/>
</dbReference>
<keyword evidence="2" id="KW-1185">Reference proteome</keyword>
<organism evidence="1 2">
    <name type="scientific">Citrus sinensis</name>
    <name type="common">Sweet orange</name>
    <name type="synonym">Citrus aurantium var. sinensis</name>
    <dbReference type="NCBI Taxonomy" id="2711"/>
    <lineage>
        <taxon>Eukaryota</taxon>
        <taxon>Viridiplantae</taxon>
        <taxon>Streptophyta</taxon>
        <taxon>Embryophyta</taxon>
        <taxon>Tracheophyta</taxon>
        <taxon>Spermatophyta</taxon>
        <taxon>Magnoliopsida</taxon>
        <taxon>eudicotyledons</taxon>
        <taxon>Gunneridae</taxon>
        <taxon>Pentapetalae</taxon>
        <taxon>rosids</taxon>
        <taxon>malvids</taxon>
        <taxon>Sapindales</taxon>
        <taxon>Rutaceae</taxon>
        <taxon>Aurantioideae</taxon>
        <taxon>Citrus</taxon>
    </lineage>
</organism>
<proteinExistence type="predicted"/>
<evidence type="ECO:0000313" key="1">
    <source>
        <dbReference type="EMBL" id="KAH9779349.1"/>
    </source>
</evidence>
<comment type="caution">
    <text evidence="1">The sequence shown here is derived from an EMBL/GenBank/DDBJ whole genome shotgun (WGS) entry which is preliminary data.</text>
</comment>
<sequence>MFHRLLFLSLTALALVSALASGAILPENEAVRVCNNLMHAVQALKDIANTLGKKDWNFSVDPCSGEEGWAEIPEENAVTCNCSFSNGTVCYVFRISLPRNYLSGTIPSEWASLPLLNISLLANRLTGPIPKYLANISTLVNLTVQYNQFSGELPEELGSLLNLEKLHLSSNNFTGELPKTFAKLTNMKDFRIGDNLFTGQIPSFIQNWTKLEKLRISDLNGPEATFPQLGNKKMTNLILRNCNITGELPPYLGNMTTLKVLDLSFNKLSGHIPSNFDDLNEVDYIYFTGNLLTGAIPPWMLEKGDKIDLSYNNFTDGSAESSCQKRSVTGIVSCLRSFQCPKTYYSLHINCGGSEVTANGDTTFEEDTYEAGPSTFTQSRTNWGLSSTGHFLDNSIKTDTYIQTNTSRLLMSDSQLYTTARLSAISLTYYGFCLGNGNYTVNLHFAEILFTDDKNFSSFGKRIFDVYIQGKLVLKDFNIENEAGGVGKAIVKPFSAAVTNGTMEIRLYWAGKGTTEIPFKGDYGPLISAISLHNPGEADFTPPSEDGSSSISVGKALGIAVAAAFFIILVVVGILQWKGCFRPENTLERELRGVDLHTASFTLKQIKAATNNFAPDNKIGEGGFGPVYKGLLADGTVIAVKQLSSKSKQGNREFINEIGMISALQHPNLVKLYGCCMEGNQLSLIYEYLENNSLARAMFGPEEHRLKLDWPTRRRICLGIARGLAYLHGESRIKIVHRDIKATNVLLDKDLNPKISDFGLAKLDEEDDTHISTRVAGTIGYMAPEYATRGHLTEKADVYSFGIVALEIVSGRSNVFSRTKEDKIYLLDWALVLKEQGNLMELVDTDLGSNFDKEQLMVMINVALLCASASPTNRPSMSSVLSMLECGVDVPDLVPDSSISDVDETKSEAMRRYYQFSIEKTASTIQSTSSIYGPPTRSSTSGADLYPFSVDSD</sequence>
<accession>A0ACB8M130</accession>
<name>A0ACB8M130_CITSI</name>
<gene>
    <name evidence="1" type="ORF">KPL71_007678</name>
</gene>
<dbReference type="EMBL" id="CM039172">
    <property type="protein sequence ID" value="KAH9779349.1"/>
    <property type="molecule type" value="Genomic_DNA"/>
</dbReference>
<evidence type="ECO:0000313" key="2">
    <source>
        <dbReference type="Proteomes" id="UP000829398"/>
    </source>
</evidence>
<reference evidence="2" key="1">
    <citation type="journal article" date="2023" name="Hortic. Res.">
        <title>A chromosome-level phased genome enabling allele-level studies in sweet orange: a case study on citrus Huanglongbing tolerance.</title>
        <authorList>
            <person name="Wu B."/>
            <person name="Yu Q."/>
            <person name="Deng Z."/>
            <person name="Duan Y."/>
            <person name="Luo F."/>
            <person name="Gmitter F. Jr."/>
        </authorList>
    </citation>
    <scope>NUCLEOTIDE SEQUENCE [LARGE SCALE GENOMIC DNA]</scope>
    <source>
        <strain evidence="2">cv. Valencia</strain>
    </source>
</reference>